<dbReference type="Pfam" id="PF01965">
    <property type="entry name" value="DJ-1_PfpI"/>
    <property type="match status" value="1"/>
</dbReference>
<dbReference type="GO" id="GO:0003700">
    <property type="term" value="F:DNA-binding transcription factor activity"/>
    <property type="evidence" value="ECO:0007669"/>
    <property type="project" value="InterPro"/>
</dbReference>
<dbReference type="SUPFAM" id="SSF52317">
    <property type="entry name" value="Class I glutamine amidotransferase-like"/>
    <property type="match status" value="1"/>
</dbReference>
<organism evidence="4 5">
    <name type="scientific">Undibacterium jejuense</name>
    <dbReference type="NCBI Taxonomy" id="1344949"/>
    <lineage>
        <taxon>Bacteria</taxon>
        <taxon>Pseudomonadati</taxon>
        <taxon>Pseudomonadota</taxon>
        <taxon>Betaproteobacteria</taxon>
        <taxon>Burkholderiales</taxon>
        <taxon>Oxalobacteraceae</taxon>
        <taxon>Undibacterium</taxon>
    </lineage>
</organism>
<dbReference type="Gene3D" id="3.40.50.880">
    <property type="match status" value="1"/>
</dbReference>
<dbReference type="InterPro" id="IPR052158">
    <property type="entry name" value="INH-QAR"/>
</dbReference>
<evidence type="ECO:0000256" key="2">
    <source>
        <dbReference type="ARBA" id="ARBA00023163"/>
    </source>
</evidence>
<dbReference type="InterPro" id="IPR002818">
    <property type="entry name" value="DJ-1/PfpI"/>
</dbReference>
<keyword evidence="2" id="KW-0804">Transcription</keyword>
<dbReference type="SMART" id="SM00342">
    <property type="entry name" value="HTH_ARAC"/>
    <property type="match status" value="1"/>
</dbReference>
<evidence type="ECO:0000313" key="4">
    <source>
        <dbReference type="EMBL" id="MBC3862635.1"/>
    </source>
</evidence>
<dbReference type="InterPro" id="IPR029062">
    <property type="entry name" value="Class_I_gatase-like"/>
</dbReference>
<dbReference type="Proteomes" id="UP000634011">
    <property type="component" value="Unassembled WGS sequence"/>
</dbReference>
<gene>
    <name evidence="4" type="ORF">H8K32_11025</name>
</gene>
<name>A0A923KL51_9BURK</name>
<evidence type="ECO:0000259" key="3">
    <source>
        <dbReference type="PROSITE" id="PS01124"/>
    </source>
</evidence>
<dbReference type="PROSITE" id="PS01124">
    <property type="entry name" value="HTH_ARAC_FAMILY_2"/>
    <property type="match status" value="1"/>
</dbReference>
<evidence type="ECO:0000313" key="5">
    <source>
        <dbReference type="Proteomes" id="UP000634011"/>
    </source>
</evidence>
<dbReference type="PANTHER" id="PTHR43130:SF11">
    <property type="entry name" value="TRANSCRIPTIONAL REGULATORY PROTEIN"/>
    <property type="match status" value="1"/>
</dbReference>
<dbReference type="InterPro" id="IPR009057">
    <property type="entry name" value="Homeodomain-like_sf"/>
</dbReference>
<feature type="domain" description="HTH araC/xylS-type" evidence="3">
    <location>
        <begin position="224"/>
        <end position="322"/>
    </location>
</feature>
<comment type="caution">
    <text evidence="4">The sequence shown here is derived from an EMBL/GenBank/DDBJ whole genome shotgun (WGS) entry which is preliminary data.</text>
</comment>
<dbReference type="Gene3D" id="1.10.10.60">
    <property type="entry name" value="Homeodomain-like"/>
    <property type="match status" value="1"/>
</dbReference>
<keyword evidence="5" id="KW-1185">Reference proteome</keyword>
<dbReference type="PANTHER" id="PTHR43130">
    <property type="entry name" value="ARAC-FAMILY TRANSCRIPTIONAL REGULATOR"/>
    <property type="match status" value="1"/>
</dbReference>
<dbReference type="RefSeq" id="WP_186912551.1">
    <property type="nucleotide sequence ID" value="NZ_JACOFV010000009.1"/>
</dbReference>
<dbReference type="InterPro" id="IPR018060">
    <property type="entry name" value="HTH_AraC"/>
</dbReference>
<keyword evidence="1" id="KW-0805">Transcription regulation</keyword>
<dbReference type="SUPFAM" id="SSF46689">
    <property type="entry name" value="Homeodomain-like"/>
    <property type="match status" value="1"/>
</dbReference>
<protein>
    <submittedName>
        <fullName evidence="4">Helix-turn-helix domain-containing protein</fullName>
    </submittedName>
</protein>
<sequence length="323" mass="35245">MHDFTVLVLSNAYASSVAMTLDMLTVAASIASPLGVAIPRWRVVSTESNELEFSNGLRMFVQKLPKRYRPDNSILIVPGLGLDNPESVQERLKQADSQSAIEFIRKHANAGGSIAASCSSVFLCQAAGLLCDRKATTSWWLTQKLQELEPRCRVEAERIVIADGNIITAGAAFAQMDLLIHLIRLRFGAPLADGVSRALLIDKRQSQALFAMPVAFASGNDLIARLTKRVRDSLPHIPTVAALAAESCISERSLSRHVKAMTGSSTKTLIQSVQIGVARQLLESSRLNVEQVAERVGYADSTALRRTMFRHLGAIPSQIRLTR</sequence>
<accession>A0A923KL51</accession>
<reference evidence="4" key="1">
    <citation type="submission" date="2020-08" db="EMBL/GenBank/DDBJ databases">
        <title>Novel species isolated from subtropical streams in China.</title>
        <authorList>
            <person name="Lu H."/>
        </authorList>
    </citation>
    <scope>NUCLEOTIDE SEQUENCE</scope>
    <source>
        <strain evidence="4">KACC 12607</strain>
    </source>
</reference>
<proteinExistence type="predicted"/>
<dbReference type="AlphaFoldDB" id="A0A923KL51"/>
<dbReference type="EMBL" id="JACOFV010000009">
    <property type="protein sequence ID" value="MBC3862635.1"/>
    <property type="molecule type" value="Genomic_DNA"/>
</dbReference>
<dbReference type="Pfam" id="PF12833">
    <property type="entry name" value="HTH_18"/>
    <property type="match status" value="1"/>
</dbReference>
<evidence type="ECO:0000256" key="1">
    <source>
        <dbReference type="ARBA" id="ARBA00023015"/>
    </source>
</evidence>
<dbReference type="GO" id="GO:0043565">
    <property type="term" value="F:sequence-specific DNA binding"/>
    <property type="evidence" value="ECO:0007669"/>
    <property type="project" value="InterPro"/>
</dbReference>